<dbReference type="AlphaFoldDB" id="A0A5B7EWF3"/>
<keyword evidence="2" id="KW-1185">Reference proteome</keyword>
<sequence>MVTDCGVSGEGSDAATVAELLLINQDGRVKPSETQELITLIHLPLSCIVDVNNTLGQASLLAWYVHVPRLRHSHLTTTTTTTTNNNNNVHTQISSHTFTIYATLHKFQAF</sequence>
<reference evidence="1 2" key="1">
    <citation type="submission" date="2019-05" db="EMBL/GenBank/DDBJ databases">
        <title>Another draft genome of Portunus trituberculatus and its Hox gene families provides insights of decapod evolution.</title>
        <authorList>
            <person name="Jeong J.-H."/>
            <person name="Song I."/>
            <person name="Kim S."/>
            <person name="Choi T."/>
            <person name="Kim D."/>
            <person name="Ryu S."/>
            <person name="Kim W."/>
        </authorList>
    </citation>
    <scope>NUCLEOTIDE SEQUENCE [LARGE SCALE GENOMIC DNA]</scope>
    <source>
        <tissue evidence="1">Muscle</tissue>
    </source>
</reference>
<evidence type="ECO:0000313" key="1">
    <source>
        <dbReference type="EMBL" id="MPC37517.1"/>
    </source>
</evidence>
<proteinExistence type="predicted"/>
<gene>
    <name evidence="1" type="ORF">E2C01_030998</name>
</gene>
<dbReference type="Proteomes" id="UP000324222">
    <property type="component" value="Unassembled WGS sequence"/>
</dbReference>
<accession>A0A5B7EWF3</accession>
<name>A0A5B7EWF3_PORTR</name>
<dbReference type="EMBL" id="VSRR010003803">
    <property type="protein sequence ID" value="MPC37517.1"/>
    <property type="molecule type" value="Genomic_DNA"/>
</dbReference>
<comment type="caution">
    <text evidence="1">The sequence shown here is derived from an EMBL/GenBank/DDBJ whole genome shotgun (WGS) entry which is preliminary data.</text>
</comment>
<evidence type="ECO:0000313" key="2">
    <source>
        <dbReference type="Proteomes" id="UP000324222"/>
    </source>
</evidence>
<organism evidence="1 2">
    <name type="scientific">Portunus trituberculatus</name>
    <name type="common">Swimming crab</name>
    <name type="synonym">Neptunus trituberculatus</name>
    <dbReference type="NCBI Taxonomy" id="210409"/>
    <lineage>
        <taxon>Eukaryota</taxon>
        <taxon>Metazoa</taxon>
        <taxon>Ecdysozoa</taxon>
        <taxon>Arthropoda</taxon>
        <taxon>Crustacea</taxon>
        <taxon>Multicrustacea</taxon>
        <taxon>Malacostraca</taxon>
        <taxon>Eumalacostraca</taxon>
        <taxon>Eucarida</taxon>
        <taxon>Decapoda</taxon>
        <taxon>Pleocyemata</taxon>
        <taxon>Brachyura</taxon>
        <taxon>Eubrachyura</taxon>
        <taxon>Portunoidea</taxon>
        <taxon>Portunidae</taxon>
        <taxon>Portuninae</taxon>
        <taxon>Portunus</taxon>
    </lineage>
</organism>
<protein>
    <submittedName>
        <fullName evidence="1">Uncharacterized protein</fullName>
    </submittedName>
</protein>